<protein>
    <recommendedName>
        <fullName evidence="9">NAD(P)(+)--arginine ADP-ribosyltransferase</fullName>
        <ecNumber evidence="9">2.4.2.31</ecNumber>
    </recommendedName>
    <alternativeName>
        <fullName evidence="9">Mono(ADP-ribosyl)transferase</fullName>
    </alternativeName>
</protein>
<dbReference type="EC" id="2.4.2.31" evidence="9"/>
<dbReference type="SMART" id="SM00028">
    <property type="entry name" value="TPR"/>
    <property type="match status" value="5"/>
</dbReference>
<sequence>MNEFNLSSTTLDEIQNHDDFRVVWCSEDNYVSNELTYFAHYLEKCDSIDTCKNYIREIKSERKILLVLINLFKHVAEFVGLSQIQSIYILEKDHQNIHYDKENFSESIHIFTNESLLIDRLRHDILLTYRNDLPISVSYLDEIKHEQSFINSDTHTYLFLWNQLFFYLLVNSDDLDMNKLKTDMIQQCQLEYNDNTTQLGLIKEFNDDCTEDNVLKWYTKDTFAYRLLNKAFRKRDIDLICKFRYFIILLHRKLKELSIKQQGENLTTVYRGQMLGINELESLKSNVGRLISINTFISTTRQEDLARSFIIGAELGVIFHINITRTSCNILHPFANISRFSAIPSEEEILFSAGAVFHIDSVEKKDDSMWIVSLTLNNKTVEQMERFMDGVREQMNYVTSWDHLFMKINDLLLFGKCHKILTNKSFSWKDIITTAIDIDIYNLLTVLGDYRNAIEYYKQLLLEEHVFDDSQRIITNIIIGNNYFHLKEYDNAEIYYSIALSLLDNNNNPLVGEIYNLRGDIYIELNDLQIALTCYNDALKIFTNQEMNTRYVARVCRKISDIYRRQNNHADASFYAAQADEIDQELRQRSELDIEISLEYFRNQLTTTSDHSQHQRADLLYSIGICLLRNNKYRESLEIFLEAARLLKTHLPTSDNFNQKFCTLYDSMALIHFMSKDYFKALIMLKKSIDIRISSYSN</sequence>
<keyword evidence="5" id="KW-0677">Repeat</keyword>
<keyword evidence="9" id="KW-0521">NADP</keyword>
<name>A0A814TF23_9BILA</name>
<reference evidence="10" key="1">
    <citation type="submission" date="2021-02" db="EMBL/GenBank/DDBJ databases">
        <authorList>
            <person name="Nowell W R."/>
        </authorList>
    </citation>
    <scope>NUCLEOTIDE SEQUENCE</scope>
</reference>
<comment type="similarity">
    <text evidence="1 9">Belongs to the Arg-specific ADP-ribosyltransferase family.</text>
</comment>
<dbReference type="Pfam" id="PF01129">
    <property type="entry name" value="ART"/>
    <property type="match status" value="1"/>
</dbReference>
<dbReference type="InterPro" id="IPR011990">
    <property type="entry name" value="TPR-like_helical_dom_sf"/>
</dbReference>
<evidence type="ECO:0000313" key="11">
    <source>
        <dbReference type="EMBL" id="CAF4030267.1"/>
    </source>
</evidence>
<dbReference type="GO" id="GO:0106274">
    <property type="term" value="F:NAD+-protein-arginine ADP-ribosyltransferase activity"/>
    <property type="evidence" value="ECO:0007669"/>
    <property type="project" value="UniProtKB-EC"/>
</dbReference>
<dbReference type="InterPro" id="IPR000768">
    <property type="entry name" value="ART"/>
</dbReference>
<evidence type="ECO:0000256" key="3">
    <source>
        <dbReference type="ARBA" id="ARBA00022679"/>
    </source>
</evidence>
<dbReference type="EMBL" id="CAJOBB010003257">
    <property type="protein sequence ID" value="CAF4030267.1"/>
    <property type="molecule type" value="Genomic_DNA"/>
</dbReference>
<evidence type="ECO:0000256" key="2">
    <source>
        <dbReference type="ARBA" id="ARBA00022676"/>
    </source>
</evidence>
<keyword evidence="4" id="KW-0548">Nucleotidyltransferase</keyword>
<keyword evidence="2 9" id="KW-0328">Glycosyltransferase</keyword>
<dbReference type="PANTHER" id="PTHR45641:SF1">
    <property type="entry name" value="AAA+ ATPASE DOMAIN-CONTAINING PROTEIN"/>
    <property type="match status" value="1"/>
</dbReference>
<dbReference type="Proteomes" id="UP000663868">
    <property type="component" value="Unassembled WGS sequence"/>
</dbReference>
<comment type="catalytic activity">
    <reaction evidence="7 9">
        <text>L-arginyl-[protein] + NAD(+) = N(omega)-(ADP-D-ribosyl)-L-arginyl-[protein] + nicotinamide + H(+)</text>
        <dbReference type="Rhea" id="RHEA:19149"/>
        <dbReference type="Rhea" id="RHEA-COMP:10532"/>
        <dbReference type="Rhea" id="RHEA-COMP:15087"/>
        <dbReference type="ChEBI" id="CHEBI:15378"/>
        <dbReference type="ChEBI" id="CHEBI:17154"/>
        <dbReference type="ChEBI" id="CHEBI:29965"/>
        <dbReference type="ChEBI" id="CHEBI:57540"/>
        <dbReference type="ChEBI" id="CHEBI:142554"/>
        <dbReference type="EC" id="2.4.2.31"/>
    </reaction>
</comment>
<evidence type="ECO:0000256" key="5">
    <source>
        <dbReference type="ARBA" id="ARBA00022737"/>
    </source>
</evidence>
<keyword evidence="3 9" id="KW-0808">Transferase</keyword>
<feature type="repeat" description="TPR" evidence="8">
    <location>
        <begin position="512"/>
        <end position="545"/>
    </location>
</feature>
<dbReference type="PROSITE" id="PS51996">
    <property type="entry name" value="TR_MART"/>
    <property type="match status" value="1"/>
</dbReference>
<accession>A0A814TF23</accession>
<feature type="repeat" description="TPR" evidence="8">
    <location>
        <begin position="617"/>
        <end position="650"/>
    </location>
</feature>
<evidence type="ECO:0000256" key="6">
    <source>
        <dbReference type="ARBA" id="ARBA00022803"/>
    </source>
</evidence>
<dbReference type="EMBL" id="CAJNOE010000340">
    <property type="protein sequence ID" value="CAF1159936.1"/>
    <property type="molecule type" value="Genomic_DNA"/>
</dbReference>
<keyword evidence="6 8" id="KW-0802">TPR repeat</keyword>
<comment type="caution">
    <text evidence="10">The sequence shown here is derived from an EMBL/GenBank/DDBJ whole genome shotgun (WGS) entry which is preliminary data.</text>
</comment>
<evidence type="ECO:0000256" key="4">
    <source>
        <dbReference type="ARBA" id="ARBA00022695"/>
    </source>
</evidence>
<evidence type="ECO:0000256" key="7">
    <source>
        <dbReference type="ARBA" id="ARBA00047597"/>
    </source>
</evidence>
<dbReference type="SUPFAM" id="SSF48452">
    <property type="entry name" value="TPR-like"/>
    <property type="match status" value="1"/>
</dbReference>
<evidence type="ECO:0000256" key="8">
    <source>
        <dbReference type="PROSITE-ProRule" id="PRU00339"/>
    </source>
</evidence>
<evidence type="ECO:0000256" key="1">
    <source>
        <dbReference type="ARBA" id="ARBA00009558"/>
    </source>
</evidence>
<organism evidence="10 12">
    <name type="scientific">Adineta steineri</name>
    <dbReference type="NCBI Taxonomy" id="433720"/>
    <lineage>
        <taxon>Eukaryota</taxon>
        <taxon>Metazoa</taxon>
        <taxon>Spiralia</taxon>
        <taxon>Gnathifera</taxon>
        <taxon>Rotifera</taxon>
        <taxon>Eurotatoria</taxon>
        <taxon>Bdelloidea</taxon>
        <taxon>Adinetida</taxon>
        <taxon>Adinetidae</taxon>
        <taxon>Adineta</taxon>
    </lineage>
</organism>
<dbReference type="Gene3D" id="3.90.176.10">
    <property type="entry name" value="Toxin ADP-ribosyltransferase, Chain A, domain 1"/>
    <property type="match status" value="1"/>
</dbReference>
<evidence type="ECO:0000313" key="12">
    <source>
        <dbReference type="Proteomes" id="UP000663860"/>
    </source>
</evidence>
<dbReference type="PROSITE" id="PS50005">
    <property type="entry name" value="TPR"/>
    <property type="match status" value="2"/>
</dbReference>
<evidence type="ECO:0000313" key="10">
    <source>
        <dbReference type="EMBL" id="CAF1159936.1"/>
    </source>
</evidence>
<dbReference type="SUPFAM" id="SSF56399">
    <property type="entry name" value="ADP-ribosylation"/>
    <property type="match status" value="1"/>
</dbReference>
<dbReference type="InterPro" id="IPR019734">
    <property type="entry name" value="TPR_rpt"/>
</dbReference>
<gene>
    <name evidence="10" type="ORF">IZO911_LOCUS26268</name>
    <name evidence="11" type="ORF">KXQ929_LOCUS30242</name>
</gene>
<dbReference type="Pfam" id="PF13424">
    <property type="entry name" value="TPR_12"/>
    <property type="match status" value="1"/>
</dbReference>
<keyword evidence="9" id="KW-0520">NAD</keyword>
<dbReference type="PANTHER" id="PTHR45641">
    <property type="entry name" value="TETRATRICOPEPTIDE REPEAT PROTEIN (AFU_ORTHOLOGUE AFUA_6G03870)"/>
    <property type="match status" value="1"/>
</dbReference>
<dbReference type="Gene3D" id="1.25.40.10">
    <property type="entry name" value="Tetratricopeptide repeat domain"/>
    <property type="match status" value="2"/>
</dbReference>
<proteinExistence type="inferred from homology"/>
<evidence type="ECO:0000256" key="9">
    <source>
        <dbReference type="RuleBase" id="RU361228"/>
    </source>
</evidence>
<dbReference type="Proteomes" id="UP000663860">
    <property type="component" value="Unassembled WGS sequence"/>
</dbReference>
<dbReference type="AlphaFoldDB" id="A0A814TF23"/>
<dbReference type="GO" id="GO:0016779">
    <property type="term" value="F:nucleotidyltransferase activity"/>
    <property type="evidence" value="ECO:0007669"/>
    <property type="project" value="UniProtKB-KW"/>
</dbReference>